<dbReference type="Pfam" id="PF08751">
    <property type="entry name" value="TrwC"/>
    <property type="match status" value="1"/>
</dbReference>
<feature type="domain" description="TrwC relaxase" evidence="1">
    <location>
        <begin position="29"/>
        <end position="119"/>
    </location>
</feature>
<dbReference type="AlphaFoldDB" id="A0A2R3Q2K5"/>
<accession>A0A2R3Q2K5</accession>
<gene>
    <name evidence="2" type="ORF">I5V89_12875</name>
</gene>
<organism evidence="2 3">
    <name type="scientific">Stenotrophomonas maltophilia</name>
    <name type="common">Pseudomonas maltophilia</name>
    <name type="synonym">Xanthomonas maltophilia</name>
    <dbReference type="NCBI Taxonomy" id="40324"/>
    <lineage>
        <taxon>Bacteria</taxon>
        <taxon>Pseudomonadati</taxon>
        <taxon>Pseudomonadota</taxon>
        <taxon>Gammaproteobacteria</taxon>
        <taxon>Lysobacterales</taxon>
        <taxon>Lysobacteraceae</taxon>
        <taxon>Stenotrophomonas</taxon>
        <taxon>Stenotrophomonas maltophilia group</taxon>
    </lineage>
</organism>
<evidence type="ECO:0000313" key="2">
    <source>
        <dbReference type="EMBL" id="MBH1790765.1"/>
    </source>
</evidence>
<proteinExistence type="predicted"/>
<comment type="caution">
    <text evidence="2">The sequence shown here is derived from an EMBL/GenBank/DDBJ whole genome shotgun (WGS) entry which is preliminary data.</text>
</comment>
<dbReference type="InterPro" id="IPR014862">
    <property type="entry name" value="TrwC"/>
</dbReference>
<evidence type="ECO:0000313" key="3">
    <source>
        <dbReference type="Proteomes" id="UP000634179"/>
    </source>
</evidence>
<evidence type="ECO:0000259" key="1">
    <source>
        <dbReference type="Pfam" id="PF08751"/>
    </source>
</evidence>
<reference evidence="2" key="1">
    <citation type="submission" date="2020-11" db="EMBL/GenBank/DDBJ databases">
        <title>Enhanced detection system for hospital associated transmission using whole genome sequencing surveillance.</title>
        <authorList>
            <person name="Harrison L.H."/>
            <person name="Van Tyne D."/>
            <person name="Marsh J.W."/>
            <person name="Griffith M.P."/>
            <person name="Snyder D.J."/>
            <person name="Cooper V.S."/>
            <person name="Mustapha M."/>
        </authorList>
    </citation>
    <scope>NUCLEOTIDE SEQUENCE</scope>
    <source>
        <strain evidence="2">STEN00053</strain>
    </source>
</reference>
<dbReference type="Proteomes" id="UP000634179">
    <property type="component" value="Unassembled WGS sequence"/>
</dbReference>
<sequence>MNLQLTCLCREDVFADGFAFAELLEAPLAALRWGGAWLTQLKPGGPVTEEAMRRFAMGQDFDGQPRLWEGEGHHARAAGYRVSLRLPKGFAALLDTDGEERARLQAAHRHAVDQALSSLPFQRDHRVLFVASDRLEDDWTHHWLFAIACAPNGKWERLALSLRLAASEDAYTHAMGAFMEALLETKRLERFFRPAPVGRLRQRL</sequence>
<dbReference type="SUPFAM" id="SSF55464">
    <property type="entry name" value="Origin of replication-binding domain, RBD-like"/>
    <property type="match status" value="1"/>
</dbReference>
<protein>
    <submittedName>
        <fullName evidence="2">Relaxase domain-containing protein</fullName>
    </submittedName>
</protein>
<name>A0A2R3Q2K5_STEMA</name>
<dbReference type="RefSeq" id="WP_006375655.1">
    <property type="nucleotide sequence ID" value="NZ_CP027562.1"/>
</dbReference>
<dbReference type="EMBL" id="JADUOV010000008">
    <property type="protein sequence ID" value="MBH1790765.1"/>
    <property type="molecule type" value="Genomic_DNA"/>
</dbReference>